<name>A0A0G4P138_PENC3</name>
<evidence type="ECO:0000313" key="2">
    <source>
        <dbReference type="Proteomes" id="UP000053732"/>
    </source>
</evidence>
<protein>
    <submittedName>
        <fullName evidence="1">Str. FM013</fullName>
    </submittedName>
</protein>
<proteinExistence type="predicted"/>
<organism evidence="1 2">
    <name type="scientific">Penicillium camemberti (strain FM 013)</name>
    <dbReference type="NCBI Taxonomy" id="1429867"/>
    <lineage>
        <taxon>Eukaryota</taxon>
        <taxon>Fungi</taxon>
        <taxon>Dikarya</taxon>
        <taxon>Ascomycota</taxon>
        <taxon>Pezizomycotina</taxon>
        <taxon>Eurotiomycetes</taxon>
        <taxon>Eurotiomycetidae</taxon>
        <taxon>Eurotiales</taxon>
        <taxon>Aspergillaceae</taxon>
        <taxon>Penicillium</taxon>
    </lineage>
</organism>
<keyword evidence="2" id="KW-1185">Reference proteome</keyword>
<dbReference type="Proteomes" id="UP000053732">
    <property type="component" value="Unassembled WGS sequence"/>
</dbReference>
<accession>A0A0G4P138</accession>
<dbReference type="AlphaFoldDB" id="A0A0G4P138"/>
<gene>
    <name evidence="1" type="ORF">PCAMFM013_S003g000791</name>
</gene>
<sequence>MYFLTLVRNHILILGDLPLSSHKQFPAIDLFKRLPPTPDKPSSQLHIFQEVSLENVGTINISTVAIRRMDDSAPAIAGVNGRLPIHAEWAIPSQLKL</sequence>
<evidence type="ECO:0000313" key="1">
    <source>
        <dbReference type="EMBL" id="CRL19999.1"/>
    </source>
</evidence>
<reference evidence="1 2" key="1">
    <citation type="journal article" date="2014" name="Nat. Commun.">
        <title>Multiple recent horizontal transfers of a large genomic region in cheese making fungi.</title>
        <authorList>
            <person name="Cheeseman K."/>
            <person name="Ropars J."/>
            <person name="Renault P."/>
            <person name="Dupont J."/>
            <person name="Gouzy J."/>
            <person name="Branca A."/>
            <person name="Abraham A.L."/>
            <person name="Ceppi M."/>
            <person name="Conseiller E."/>
            <person name="Debuchy R."/>
            <person name="Malagnac F."/>
            <person name="Goarin A."/>
            <person name="Silar P."/>
            <person name="Lacoste S."/>
            <person name="Sallet E."/>
            <person name="Bensimon A."/>
            <person name="Giraud T."/>
            <person name="Brygoo Y."/>
        </authorList>
    </citation>
    <scope>NUCLEOTIDE SEQUENCE [LARGE SCALE GENOMIC DNA]</scope>
    <source>
        <strain evidence="2">FM 013</strain>
    </source>
</reference>
<dbReference type="EMBL" id="HG793136">
    <property type="protein sequence ID" value="CRL19999.1"/>
    <property type="molecule type" value="Genomic_DNA"/>
</dbReference>